<organism evidence="2 3">
    <name type="scientific">Streptomyces olivaceiscleroticus</name>
    <dbReference type="NCBI Taxonomy" id="68245"/>
    <lineage>
        <taxon>Bacteria</taxon>
        <taxon>Bacillati</taxon>
        <taxon>Actinomycetota</taxon>
        <taxon>Actinomycetes</taxon>
        <taxon>Kitasatosporales</taxon>
        <taxon>Streptomycetaceae</taxon>
        <taxon>Streptomyces</taxon>
    </lineage>
</organism>
<gene>
    <name evidence="2" type="ORF">GCM10010361_32020</name>
</gene>
<reference evidence="2 3" key="1">
    <citation type="journal article" date="2019" name="Int. J. Syst. Evol. Microbiol.">
        <title>The Global Catalogue of Microorganisms (GCM) 10K type strain sequencing project: providing services to taxonomists for standard genome sequencing and annotation.</title>
        <authorList>
            <consortium name="The Broad Institute Genomics Platform"/>
            <consortium name="The Broad Institute Genome Sequencing Center for Infectious Disease"/>
            <person name="Wu L."/>
            <person name="Ma J."/>
        </authorList>
    </citation>
    <scope>NUCLEOTIDE SEQUENCE [LARGE SCALE GENOMIC DNA]</scope>
    <source>
        <strain evidence="2 3">JCM 4805</strain>
    </source>
</reference>
<name>A0ABN1A1W7_9ACTN</name>
<evidence type="ECO:0000256" key="1">
    <source>
        <dbReference type="SAM" id="MobiDB-lite"/>
    </source>
</evidence>
<accession>A0ABN1A1W7</accession>
<dbReference type="Proteomes" id="UP001500909">
    <property type="component" value="Unassembled WGS sequence"/>
</dbReference>
<evidence type="ECO:0000313" key="3">
    <source>
        <dbReference type="Proteomes" id="UP001500909"/>
    </source>
</evidence>
<proteinExistence type="predicted"/>
<keyword evidence="3" id="KW-1185">Reference proteome</keyword>
<sequence>MRVVGPGIQRSAAPRARGRQGGRDGPRHPHGQPSFHRRSCLLFIGAPVRVIDVSHAVRVVRPLANRTVCVIVIRVAWGIRAPANTPPPTPDEKTIDL</sequence>
<comment type="caution">
    <text evidence="2">The sequence shown here is derived from an EMBL/GenBank/DDBJ whole genome shotgun (WGS) entry which is preliminary data.</text>
</comment>
<feature type="region of interest" description="Disordered" evidence="1">
    <location>
        <begin position="1"/>
        <end position="34"/>
    </location>
</feature>
<protein>
    <submittedName>
        <fullName evidence="2">Uncharacterized protein</fullName>
    </submittedName>
</protein>
<evidence type="ECO:0000313" key="2">
    <source>
        <dbReference type="EMBL" id="GAA0465529.1"/>
    </source>
</evidence>
<dbReference type="EMBL" id="BAAABY010000023">
    <property type="protein sequence ID" value="GAA0465529.1"/>
    <property type="molecule type" value="Genomic_DNA"/>
</dbReference>